<dbReference type="Proteomes" id="UP001054945">
    <property type="component" value="Unassembled WGS sequence"/>
</dbReference>
<comment type="caution">
    <text evidence="1">The sequence shown here is derived from an EMBL/GenBank/DDBJ whole genome shotgun (WGS) entry which is preliminary data.</text>
</comment>
<accession>A0AAV4PZ82</accession>
<gene>
    <name evidence="1" type="ORF">CEXT_287501</name>
</gene>
<dbReference type="EMBL" id="BPLR01005289">
    <property type="protein sequence ID" value="GIY01247.1"/>
    <property type="molecule type" value="Genomic_DNA"/>
</dbReference>
<organism evidence="1 2">
    <name type="scientific">Caerostris extrusa</name>
    <name type="common">Bark spider</name>
    <name type="synonym">Caerostris bankana</name>
    <dbReference type="NCBI Taxonomy" id="172846"/>
    <lineage>
        <taxon>Eukaryota</taxon>
        <taxon>Metazoa</taxon>
        <taxon>Ecdysozoa</taxon>
        <taxon>Arthropoda</taxon>
        <taxon>Chelicerata</taxon>
        <taxon>Arachnida</taxon>
        <taxon>Araneae</taxon>
        <taxon>Araneomorphae</taxon>
        <taxon>Entelegynae</taxon>
        <taxon>Araneoidea</taxon>
        <taxon>Araneidae</taxon>
        <taxon>Caerostris</taxon>
    </lineage>
</organism>
<name>A0AAV4PZ82_CAEEX</name>
<dbReference type="Gene3D" id="3.30.710.10">
    <property type="entry name" value="Potassium Channel Kv1.1, Chain A"/>
    <property type="match status" value="1"/>
</dbReference>
<dbReference type="AlphaFoldDB" id="A0AAV4PZ82"/>
<dbReference type="InterPro" id="IPR011333">
    <property type="entry name" value="SKP1/BTB/POZ_sf"/>
</dbReference>
<evidence type="ECO:0000313" key="2">
    <source>
        <dbReference type="Proteomes" id="UP001054945"/>
    </source>
</evidence>
<reference evidence="1 2" key="1">
    <citation type="submission" date="2021-06" db="EMBL/GenBank/DDBJ databases">
        <title>Caerostris extrusa draft genome.</title>
        <authorList>
            <person name="Kono N."/>
            <person name="Arakawa K."/>
        </authorList>
    </citation>
    <scope>NUCLEOTIDE SEQUENCE [LARGE SCALE GENOMIC DNA]</scope>
</reference>
<proteinExistence type="predicted"/>
<sequence length="516" mass="59221">MDFFGENVAAKYYYFHWTIRDDFQIWDIKHEVVFPSYPTGISYVVTLNPARRCGYLVSTLTLRATQDTDLRLSIYAFCNGEYCLSHRNIPHCFCIHNDHTYTAKIEAKSRGPSHGNRLAIFLFLGHSLINVHRDYTEDLEELSMDLENAYRLDRYLVGRLTCREEGFAYIHPFILLSRDEDFSESDFGVGSSFDFGMSLNYLRKFVRYLYTGRVDGMSNDKYGADFLIASTINHFRAHYLFEAETYRRQEHFPARKRRKIVFLGFHDGVNASHDICGRRYKRVFFVGNFSLALEVLPGHTTGTWLKYTGTSSSNRILNFEVEIGVIKDDTCTYVHGERHTLLSNGDEVSSTNLLFLGSRNVFGNLLDDDGKIQLSIALKFRQGSPLAETKREAGSTDPILPLLSLADSFGEGLRTGKAADMVLEPRRGDPIRCHKVMFRARLHTLSSFGNAEGLLENGFQTFVTRLSSEHVICILKYMYTAIISDDLRNHRYNEVRLFAIANNIVGLKRFFHVEDD</sequence>
<evidence type="ECO:0000313" key="1">
    <source>
        <dbReference type="EMBL" id="GIY01247.1"/>
    </source>
</evidence>
<keyword evidence="2" id="KW-1185">Reference proteome</keyword>
<protein>
    <recommendedName>
        <fullName evidence="3">BTB domain-containing protein</fullName>
    </recommendedName>
</protein>
<evidence type="ECO:0008006" key="3">
    <source>
        <dbReference type="Google" id="ProtNLM"/>
    </source>
</evidence>